<feature type="transmembrane region" description="Helical" evidence="6">
    <location>
        <begin position="316"/>
        <end position="337"/>
    </location>
</feature>
<dbReference type="InterPro" id="IPR011701">
    <property type="entry name" value="MFS"/>
</dbReference>
<feature type="transmembrane region" description="Helical" evidence="6">
    <location>
        <begin position="174"/>
        <end position="201"/>
    </location>
</feature>
<reference evidence="8" key="1">
    <citation type="journal article" date="2019" name="Int. J. Syst. Evol. Microbiol.">
        <title>The Global Catalogue of Microorganisms (GCM) 10K type strain sequencing project: providing services to taxonomists for standard genome sequencing and annotation.</title>
        <authorList>
            <consortium name="The Broad Institute Genomics Platform"/>
            <consortium name="The Broad Institute Genome Sequencing Center for Infectious Disease"/>
            <person name="Wu L."/>
            <person name="Ma J."/>
        </authorList>
    </citation>
    <scope>NUCLEOTIDE SEQUENCE [LARGE SCALE GENOMIC DNA]</scope>
    <source>
        <strain evidence="8">2902at01</strain>
    </source>
</reference>
<dbReference type="InterPro" id="IPR044772">
    <property type="entry name" value="NO3_transporter"/>
</dbReference>
<feature type="transmembrane region" description="Helical" evidence="6">
    <location>
        <begin position="43"/>
        <end position="67"/>
    </location>
</feature>
<feature type="transmembrane region" description="Helical" evidence="6">
    <location>
        <begin position="284"/>
        <end position="304"/>
    </location>
</feature>
<sequence>MTTTLSAQTSAAPPATGRWISHWDPEDEKFWADTGRRVARRNLVWSIIVEHLGFSVWLLWSAVAVHLPAAGFRFSVDQLFWLVALPNLVGAVMRIPYTLAVARFGGRNWTTVSAALLVLPIGLMAACVLNPGTPYWMFAVAATTAGLGGGNFASSMANISYFYPERHKGVALGLNAAGGNLGVAVVQFAVPLAVGFAVLGATGAGPHLANAPLLWLAPVLVATVCAALFMDNLSVSRAPLRRQMSVLTDRHTWVMSGLYIGTFGSFIGYSAALPLLIKSEFPEVSGVLYAALGPLVGSLTRPAGGWLADRFGGARITAASFLLMAGGVGGVLAALTAHRFAPFLTAFLVLFVASGVGNGSTYRMIPAIFRIRAVQRLGDTPEAATRGRTEAAAVIGLAAAVGALGGFLIPRGFGTSIARTGSIDAALLVFLAGYAVCLVVTWWFYLRTVLVRRAPSLAEAAV</sequence>
<evidence type="ECO:0000256" key="6">
    <source>
        <dbReference type="SAM" id="Phobius"/>
    </source>
</evidence>
<keyword evidence="5 6" id="KW-0472">Membrane</keyword>
<keyword evidence="4 6" id="KW-1133">Transmembrane helix</keyword>
<evidence type="ECO:0000256" key="5">
    <source>
        <dbReference type="ARBA" id="ARBA00023136"/>
    </source>
</evidence>
<feature type="transmembrane region" description="Helical" evidence="6">
    <location>
        <begin position="343"/>
        <end position="362"/>
    </location>
</feature>
<feature type="transmembrane region" description="Helical" evidence="6">
    <location>
        <begin position="213"/>
        <end position="233"/>
    </location>
</feature>
<accession>A0ABV8KWY8</accession>
<feature type="transmembrane region" description="Helical" evidence="6">
    <location>
        <begin position="79"/>
        <end position="97"/>
    </location>
</feature>
<evidence type="ECO:0000256" key="3">
    <source>
        <dbReference type="ARBA" id="ARBA00022692"/>
    </source>
</evidence>
<feature type="transmembrane region" description="Helical" evidence="6">
    <location>
        <begin position="109"/>
        <end position="129"/>
    </location>
</feature>
<proteinExistence type="inferred from homology"/>
<keyword evidence="8" id="KW-1185">Reference proteome</keyword>
<evidence type="ECO:0000256" key="1">
    <source>
        <dbReference type="ARBA" id="ARBA00004141"/>
    </source>
</evidence>
<dbReference type="Proteomes" id="UP001595868">
    <property type="component" value="Unassembled WGS sequence"/>
</dbReference>
<gene>
    <name evidence="7" type="ORF">ACFOX0_31965</name>
</gene>
<keyword evidence="3 6" id="KW-0812">Transmembrane</keyword>
<evidence type="ECO:0000313" key="8">
    <source>
        <dbReference type="Proteomes" id="UP001595868"/>
    </source>
</evidence>
<dbReference type="InterPro" id="IPR036259">
    <property type="entry name" value="MFS_trans_sf"/>
</dbReference>
<dbReference type="SUPFAM" id="SSF103473">
    <property type="entry name" value="MFS general substrate transporter"/>
    <property type="match status" value="1"/>
</dbReference>
<dbReference type="EMBL" id="JBHSBN010000044">
    <property type="protein sequence ID" value="MFC4110523.1"/>
    <property type="molecule type" value="Genomic_DNA"/>
</dbReference>
<feature type="transmembrane region" description="Helical" evidence="6">
    <location>
        <begin position="135"/>
        <end position="153"/>
    </location>
</feature>
<dbReference type="PANTHER" id="PTHR23515">
    <property type="entry name" value="HIGH-AFFINITY NITRATE TRANSPORTER 2.3"/>
    <property type="match status" value="1"/>
</dbReference>
<comment type="similarity">
    <text evidence="2">Belongs to the major facilitator superfamily. Nitrate/nitrite porter (TC 2.A.1.8) family.</text>
</comment>
<evidence type="ECO:0000256" key="2">
    <source>
        <dbReference type="ARBA" id="ARBA00008432"/>
    </source>
</evidence>
<feature type="transmembrane region" description="Helical" evidence="6">
    <location>
        <begin position="425"/>
        <end position="446"/>
    </location>
</feature>
<comment type="caution">
    <text evidence="7">The sequence shown here is derived from an EMBL/GenBank/DDBJ whole genome shotgun (WGS) entry which is preliminary data.</text>
</comment>
<comment type="subcellular location">
    <subcellularLocation>
        <location evidence="1">Membrane</location>
        <topology evidence="1">Multi-pass membrane protein</topology>
    </subcellularLocation>
</comment>
<dbReference type="Pfam" id="PF07690">
    <property type="entry name" value="MFS_1"/>
    <property type="match status" value="1"/>
</dbReference>
<evidence type="ECO:0000256" key="4">
    <source>
        <dbReference type="ARBA" id="ARBA00022989"/>
    </source>
</evidence>
<feature type="transmembrane region" description="Helical" evidence="6">
    <location>
        <begin position="391"/>
        <end position="413"/>
    </location>
</feature>
<feature type="transmembrane region" description="Helical" evidence="6">
    <location>
        <begin position="253"/>
        <end position="272"/>
    </location>
</feature>
<evidence type="ECO:0000313" key="7">
    <source>
        <dbReference type="EMBL" id="MFC4110523.1"/>
    </source>
</evidence>
<protein>
    <submittedName>
        <fullName evidence="7">MFS transporter</fullName>
    </submittedName>
</protein>
<organism evidence="7 8">
    <name type="scientific">Micromonospora zhanjiangensis</name>
    <dbReference type="NCBI Taxonomy" id="1522057"/>
    <lineage>
        <taxon>Bacteria</taxon>
        <taxon>Bacillati</taxon>
        <taxon>Actinomycetota</taxon>
        <taxon>Actinomycetes</taxon>
        <taxon>Micromonosporales</taxon>
        <taxon>Micromonosporaceae</taxon>
        <taxon>Micromonospora</taxon>
    </lineage>
</organism>
<dbReference type="CDD" id="cd17341">
    <property type="entry name" value="MFS_NRT2_like"/>
    <property type="match status" value="1"/>
</dbReference>
<dbReference type="Gene3D" id="1.20.1250.20">
    <property type="entry name" value="MFS general substrate transporter like domains"/>
    <property type="match status" value="1"/>
</dbReference>
<dbReference type="RefSeq" id="WP_377553007.1">
    <property type="nucleotide sequence ID" value="NZ_JBHSBN010000044.1"/>
</dbReference>
<name>A0ABV8KWY8_9ACTN</name>